<keyword evidence="3" id="KW-0530">Neurotransmitter biosynthesis</keyword>
<name>A0ABY6LH87_9ARAC</name>
<dbReference type="Pfam" id="PF00755">
    <property type="entry name" value="Carn_acyltransf"/>
    <property type="match status" value="1"/>
</dbReference>
<evidence type="ECO:0000256" key="1">
    <source>
        <dbReference type="ARBA" id="ARBA00005232"/>
    </source>
</evidence>
<organism evidence="8 9">
    <name type="scientific">Cordylochernes scorpioides</name>
    <dbReference type="NCBI Taxonomy" id="51811"/>
    <lineage>
        <taxon>Eukaryota</taxon>
        <taxon>Metazoa</taxon>
        <taxon>Ecdysozoa</taxon>
        <taxon>Arthropoda</taxon>
        <taxon>Chelicerata</taxon>
        <taxon>Arachnida</taxon>
        <taxon>Pseudoscorpiones</taxon>
        <taxon>Cheliferoidea</taxon>
        <taxon>Chernetidae</taxon>
        <taxon>Cordylochernes</taxon>
    </lineage>
</organism>
<dbReference type="EMBL" id="CP092881">
    <property type="protein sequence ID" value="UYV80546.1"/>
    <property type="molecule type" value="Genomic_DNA"/>
</dbReference>
<reference evidence="8 9" key="1">
    <citation type="submission" date="2022-01" db="EMBL/GenBank/DDBJ databases">
        <title>A chromosomal length assembly of Cordylochernes scorpioides.</title>
        <authorList>
            <person name="Zeh D."/>
            <person name="Zeh J."/>
        </authorList>
    </citation>
    <scope>NUCLEOTIDE SEQUENCE [LARGE SCALE GENOMIC DNA]</scope>
    <source>
        <strain evidence="8">IN4F17</strain>
        <tissue evidence="8">Whole Body</tissue>
    </source>
</reference>
<keyword evidence="9" id="KW-1185">Reference proteome</keyword>
<dbReference type="SUPFAM" id="SSF52777">
    <property type="entry name" value="CoA-dependent acyltransferases"/>
    <property type="match status" value="2"/>
</dbReference>
<evidence type="ECO:0000259" key="7">
    <source>
        <dbReference type="Pfam" id="PF00755"/>
    </source>
</evidence>
<evidence type="ECO:0000256" key="4">
    <source>
        <dbReference type="ARBA" id="ARBA00023315"/>
    </source>
</evidence>
<dbReference type="Gene3D" id="3.30.559.10">
    <property type="entry name" value="Chloramphenicol acetyltransferase-like domain"/>
    <property type="match status" value="1"/>
</dbReference>
<evidence type="ECO:0000256" key="2">
    <source>
        <dbReference type="ARBA" id="ARBA00022679"/>
    </source>
</evidence>
<evidence type="ECO:0000313" key="8">
    <source>
        <dbReference type="EMBL" id="UYV80546.1"/>
    </source>
</evidence>
<evidence type="ECO:0000256" key="5">
    <source>
        <dbReference type="ARBA" id="ARBA00039091"/>
    </source>
</evidence>
<dbReference type="Proteomes" id="UP001235939">
    <property type="component" value="Chromosome 19"/>
</dbReference>
<dbReference type="InterPro" id="IPR000542">
    <property type="entry name" value="Carn_acyl_trans"/>
</dbReference>
<evidence type="ECO:0000256" key="3">
    <source>
        <dbReference type="ARBA" id="ARBA00022979"/>
    </source>
</evidence>
<feature type="non-terminal residue" evidence="8">
    <location>
        <position position="355"/>
    </location>
</feature>
<sequence length="355" mass="39585">PENADNLKFIETSLGVLCLDPPLDSSASQDVRAKHLLDGGGAQGSGANRWYDKFFEVVVAGEDTCGVLAEHSASEGVTVLRYCQDLLDFLNKGPACEVEPGSKAGTKVRSRVLKWTLTPALSTAVHNACKDLDKLASNLDLKVLRFTDYGKELIKSKKTSPDVWVQLALQLTFFSIHHRLGTTYESASLRQFRHGRVDNIRAATPEALLWAQAMEGKKLSLWHVFQPGDIKSLFQEAVRKQTEVLLYTIRGYGTDNHLVGLKEMARLHNLPEPQFFQDPLYKVYWDFKLATSQLATNSGTLVGYGSVVPDGYGCSYTILDNEIIFCVTSFFNCPDTRSELFAHILQQSLVRMLQF</sequence>
<feature type="domain" description="Choline/carnitine acyltransferase" evidence="7">
    <location>
        <begin position="1"/>
        <end position="347"/>
    </location>
</feature>
<evidence type="ECO:0000256" key="6">
    <source>
        <dbReference type="ARBA" id="ARBA00040495"/>
    </source>
</evidence>
<proteinExistence type="inferred from homology"/>
<dbReference type="Gene3D" id="3.30.559.70">
    <property type="entry name" value="Choline/Carnitine o-acyltransferase, domain 2"/>
    <property type="match status" value="1"/>
</dbReference>
<dbReference type="InterPro" id="IPR023213">
    <property type="entry name" value="CAT-like_dom_sf"/>
</dbReference>
<dbReference type="PANTHER" id="PTHR22589:SF14">
    <property type="entry name" value="CHOLINE O-ACETYLTRANSFERASE"/>
    <property type="match status" value="1"/>
</dbReference>
<dbReference type="EC" id="2.3.1.6" evidence="5"/>
<dbReference type="InterPro" id="IPR042231">
    <property type="entry name" value="Cho/carn_acyl_trans_2"/>
</dbReference>
<keyword evidence="2" id="KW-0808">Transferase</keyword>
<accession>A0ABY6LH87</accession>
<comment type="similarity">
    <text evidence="1">Belongs to the carnitine/choline acetyltransferase family.</text>
</comment>
<dbReference type="InterPro" id="IPR039551">
    <property type="entry name" value="Cho/carn_acyl_trans"/>
</dbReference>
<protein>
    <recommendedName>
        <fullName evidence="6">Choline O-acetyltransferase</fullName>
        <ecNumber evidence="5">2.3.1.6</ecNumber>
    </recommendedName>
</protein>
<gene>
    <name evidence="8" type="ORF">LAZ67_19000531</name>
</gene>
<evidence type="ECO:0000313" key="9">
    <source>
        <dbReference type="Proteomes" id="UP001235939"/>
    </source>
</evidence>
<dbReference type="PANTHER" id="PTHR22589">
    <property type="entry name" value="CARNITINE O-ACYLTRANSFERASE"/>
    <property type="match status" value="1"/>
</dbReference>
<keyword evidence="4" id="KW-0012">Acyltransferase</keyword>